<proteinExistence type="predicted"/>
<gene>
    <name evidence="1" type="ORF">UFOVP621_93</name>
</gene>
<protein>
    <submittedName>
        <fullName evidence="1">Uncharacterized protein</fullName>
    </submittedName>
</protein>
<organism evidence="1">
    <name type="scientific">uncultured Caudovirales phage</name>
    <dbReference type="NCBI Taxonomy" id="2100421"/>
    <lineage>
        <taxon>Viruses</taxon>
        <taxon>Duplodnaviria</taxon>
        <taxon>Heunggongvirae</taxon>
        <taxon>Uroviricota</taxon>
        <taxon>Caudoviricetes</taxon>
        <taxon>Peduoviridae</taxon>
        <taxon>Maltschvirus</taxon>
        <taxon>Maltschvirus maltsch</taxon>
    </lineage>
</organism>
<reference evidence="1" key="1">
    <citation type="submission" date="2020-04" db="EMBL/GenBank/DDBJ databases">
        <authorList>
            <person name="Chiriac C."/>
            <person name="Salcher M."/>
            <person name="Ghai R."/>
            <person name="Kavagutti S V."/>
        </authorList>
    </citation>
    <scope>NUCLEOTIDE SEQUENCE</scope>
</reference>
<accession>A0A6J5N4L5</accession>
<dbReference type="EMBL" id="LR796586">
    <property type="protein sequence ID" value="CAB4153317.1"/>
    <property type="molecule type" value="Genomic_DNA"/>
</dbReference>
<evidence type="ECO:0000313" key="1">
    <source>
        <dbReference type="EMBL" id="CAB4153317.1"/>
    </source>
</evidence>
<name>A0A6J5N4L5_9CAUD</name>
<sequence>MFIVNDPDTQSMIGGFNTNEDAISFIAKVESMSNHNITSLEVYEVVDADEWLFDNMDNLIMSNC</sequence>